<dbReference type="EMBL" id="CAJVQC010009417">
    <property type="protein sequence ID" value="CAG8604320.1"/>
    <property type="molecule type" value="Genomic_DNA"/>
</dbReference>
<comment type="caution">
    <text evidence="1">The sequence shown here is derived from an EMBL/GenBank/DDBJ whole genome shotgun (WGS) entry which is preliminary data.</text>
</comment>
<protein>
    <submittedName>
        <fullName evidence="1">3373_t:CDS:1</fullName>
    </submittedName>
</protein>
<proteinExistence type="predicted"/>
<evidence type="ECO:0000313" key="1">
    <source>
        <dbReference type="EMBL" id="CAG8604320.1"/>
    </source>
</evidence>
<reference evidence="1" key="1">
    <citation type="submission" date="2021-06" db="EMBL/GenBank/DDBJ databases">
        <authorList>
            <person name="Kallberg Y."/>
            <person name="Tangrot J."/>
            <person name="Rosling A."/>
        </authorList>
    </citation>
    <scope>NUCLEOTIDE SEQUENCE</scope>
    <source>
        <strain evidence="1">MA461A</strain>
    </source>
</reference>
<accession>A0ACA9MRA9</accession>
<evidence type="ECO:0000313" key="2">
    <source>
        <dbReference type="Proteomes" id="UP000789920"/>
    </source>
</evidence>
<feature type="non-terminal residue" evidence="1">
    <location>
        <position position="57"/>
    </location>
</feature>
<keyword evidence="2" id="KW-1185">Reference proteome</keyword>
<organism evidence="1 2">
    <name type="scientific">Racocetra persica</name>
    <dbReference type="NCBI Taxonomy" id="160502"/>
    <lineage>
        <taxon>Eukaryota</taxon>
        <taxon>Fungi</taxon>
        <taxon>Fungi incertae sedis</taxon>
        <taxon>Mucoromycota</taxon>
        <taxon>Glomeromycotina</taxon>
        <taxon>Glomeromycetes</taxon>
        <taxon>Diversisporales</taxon>
        <taxon>Gigasporaceae</taxon>
        <taxon>Racocetra</taxon>
    </lineage>
</organism>
<sequence>MSAMDGYVSIKYGRESYEPLELLEPNKPKTFKIYKQRGQYFKIGDDETYLEEIRNNQ</sequence>
<gene>
    <name evidence="1" type="ORF">RPERSI_LOCUS6042</name>
</gene>
<name>A0ACA9MRA9_9GLOM</name>
<dbReference type="Proteomes" id="UP000789920">
    <property type="component" value="Unassembled WGS sequence"/>
</dbReference>